<feature type="binding site" evidence="10">
    <location>
        <position position="279"/>
    </location>
    <ligand>
        <name>Zn(2+)</name>
        <dbReference type="ChEBI" id="CHEBI:29105"/>
    </ligand>
</feature>
<evidence type="ECO:0000259" key="11">
    <source>
        <dbReference type="PROSITE" id="PS50936"/>
    </source>
</evidence>
<proteinExistence type="inferred from homology"/>
<feature type="binding site" evidence="10">
    <location>
        <position position="286"/>
    </location>
    <ligand>
        <name>Zn(2+)</name>
        <dbReference type="ChEBI" id="CHEBI:29105"/>
    </ligand>
</feature>
<feature type="domain" description="EngC GTPase" evidence="11">
    <location>
        <begin position="109"/>
        <end position="254"/>
    </location>
</feature>
<accession>A0A3A9WRL9</accession>
<dbReference type="Pfam" id="PF03193">
    <property type="entry name" value="RsgA_GTPase"/>
    <property type="match status" value="1"/>
</dbReference>
<reference evidence="15 16" key="1">
    <citation type="submission" date="2018-09" db="EMBL/GenBank/DDBJ databases">
        <title>Streptomyces sp. nov. DS1-2, an endophytic actinomycete isolated from roots of Dendrobium scabrilingue.</title>
        <authorList>
            <person name="Kuncharoen N."/>
            <person name="Kudo T."/>
            <person name="Ohkuma M."/>
            <person name="Yuki M."/>
            <person name="Tanasupawat S."/>
        </authorList>
    </citation>
    <scope>NUCLEOTIDE SEQUENCE [LARGE SCALE GENOMIC DNA]</scope>
    <source>
        <strain evidence="13 16">AZ1-7</strain>
        <strain evidence="14 15">DS1-2</strain>
    </source>
</reference>
<dbReference type="GO" id="GO:0005737">
    <property type="term" value="C:cytoplasm"/>
    <property type="evidence" value="ECO:0007669"/>
    <property type="project" value="UniProtKB-SubCell"/>
</dbReference>
<keyword evidence="7 10" id="KW-0862">Zinc</keyword>
<evidence type="ECO:0000256" key="1">
    <source>
        <dbReference type="ARBA" id="ARBA00022490"/>
    </source>
</evidence>
<evidence type="ECO:0000256" key="7">
    <source>
        <dbReference type="ARBA" id="ARBA00022833"/>
    </source>
</evidence>
<evidence type="ECO:0000313" key="13">
    <source>
        <dbReference type="EMBL" id="RKN12184.1"/>
    </source>
</evidence>
<comment type="cofactor">
    <cofactor evidence="10">
        <name>Zn(2+)</name>
        <dbReference type="ChEBI" id="CHEBI:29105"/>
    </cofactor>
    <text evidence="10">Binds 1 zinc ion per subunit.</text>
</comment>
<keyword evidence="4 10" id="KW-0699">rRNA-binding</keyword>
<organism evidence="13 16">
    <name type="scientific">Streptomyces radicis</name>
    <dbReference type="NCBI Taxonomy" id="1750517"/>
    <lineage>
        <taxon>Bacteria</taxon>
        <taxon>Bacillati</taxon>
        <taxon>Actinomycetota</taxon>
        <taxon>Actinomycetes</taxon>
        <taxon>Kitasatosporales</taxon>
        <taxon>Streptomycetaceae</taxon>
        <taxon>Streptomyces</taxon>
    </lineage>
</organism>
<comment type="caution">
    <text evidence="13">The sequence shown here is derived from an EMBL/GenBank/DDBJ whole genome shotgun (WGS) entry which is preliminary data.</text>
</comment>
<evidence type="ECO:0000256" key="10">
    <source>
        <dbReference type="HAMAP-Rule" id="MF_01820"/>
    </source>
</evidence>
<evidence type="ECO:0000256" key="6">
    <source>
        <dbReference type="ARBA" id="ARBA00022801"/>
    </source>
</evidence>
<protein>
    <recommendedName>
        <fullName evidence="10">Small ribosomal subunit biogenesis GTPase RsgA</fullName>
        <ecNumber evidence="10">3.6.1.-</ecNumber>
    </recommendedName>
</protein>
<dbReference type="InterPro" id="IPR027417">
    <property type="entry name" value="P-loop_NTPase"/>
</dbReference>
<evidence type="ECO:0000313" key="15">
    <source>
        <dbReference type="Proteomes" id="UP000268652"/>
    </source>
</evidence>
<dbReference type="GO" id="GO:0019843">
    <property type="term" value="F:rRNA binding"/>
    <property type="evidence" value="ECO:0007669"/>
    <property type="project" value="UniProtKB-KW"/>
</dbReference>
<dbReference type="SUPFAM" id="SSF52540">
    <property type="entry name" value="P-loop containing nucleoside triphosphate hydrolases"/>
    <property type="match status" value="1"/>
</dbReference>
<dbReference type="GO" id="GO:0046872">
    <property type="term" value="F:metal ion binding"/>
    <property type="evidence" value="ECO:0007669"/>
    <property type="project" value="UniProtKB-KW"/>
</dbReference>
<keyword evidence="1 10" id="KW-0963">Cytoplasm</keyword>
<evidence type="ECO:0000259" key="12">
    <source>
        <dbReference type="PROSITE" id="PS51721"/>
    </source>
</evidence>
<dbReference type="PROSITE" id="PS51721">
    <property type="entry name" value="G_CP"/>
    <property type="match status" value="1"/>
</dbReference>
<evidence type="ECO:0000256" key="2">
    <source>
        <dbReference type="ARBA" id="ARBA00022517"/>
    </source>
</evidence>
<keyword evidence="5 10" id="KW-0547">Nucleotide-binding</keyword>
<sequence length="355" mass="36972">MSPTPFPATGLAAHGWDDSLDAAFAEHRAAGLVPCRVIRVDRGRCDVVTEHDRPRAATERGLDPCTGDWAALRPGDPRDEPRLVALLARRTAIVRASAGSDSRGQVLAANVDTAAIAVSLAGPLDTGRLERLLALAWESGARPVVALTQADRAADPEAMAAEAAAAAPGVDTVTTSAVTGEGLDVLATLLTGTVVLLGVSGAGKSSLANALLGADLLATGGVRAGDGKGRHTTVRRELIPLPGGGVLIDTPGLRGVGLHDAADGIEHVFAEIEELAGDCRFGDCAHESEPGCAVQEAIAAGDLAPRRLASYRKLLRENAWAASRTDARLRAELQGRWKTIKRSQRAAYRLRDQGR</sequence>
<dbReference type="InterPro" id="IPR004881">
    <property type="entry name" value="Ribosome_biogen_GTPase_RsgA"/>
</dbReference>
<comment type="caution">
    <text evidence="10">Lacks conserved residue(s) required for the propagation of feature annotation.</text>
</comment>
<feature type="domain" description="CP-type G" evidence="12">
    <location>
        <begin position="101"/>
        <end position="256"/>
    </location>
</feature>
<evidence type="ECO:0000256" key="9">
    <source>
        <dbReference type="ARBA" id="ARBA00023134"/>
    </source>
</evidence>
<keyword evidence="8 10" id="KW-0694">RNA-binding</keyword>
<comment type="subcellular location">
    <subcellularLocation>
        <location evidence="10">Cytoplasm</location>
    </subcellularLocation>
</comment>
<feature type="binding site" evidence="10">
    <location>
        <position position="292"/>
    </location>
    <ligand>
        <name>Zn(2+)</name>
        <dbReference type="ChEBI" id="CHEBI:29105"/>
    </ligand>
</feature>
<dbReference type="EMBL" id="RBDY01000003">
    <property type="protein sequence ID" value="RKN25763.1"/>
    <property type="molecule type" value="Genomic_DNA"/>
</dbReference>
<keyword evidence="15" id="KW-1185">Reference proteome</keyword>
<comment type="subunit">
    <text evidence="10">Monomer. Associates with 30S ribosomal subunit, binds 16S rRNA.</text>
</comment>
<dbReference type="OrthoDB" id="9809485at2"/>
<dbReference type="PANTHER" id="PTHR32120:SF10">
    <property type="entry name" value="SMALL RIBOSOMAL SUBUNIT BIOGENESIS GTPASE RSGA"/>
    <property type="match status" value="1"/>
</dbReference>
<dbReference type="InterPro" id="IPR030378">
    <property type="entry name" value="G_CP_dom"/>
</dbReference>
<gene>
    <name evidence="10 13" type="primary">rsgA</name>
    <name evidence="14" type="ORF">D7318_05740</name>
    <name evidence="13" type="ORF">D7319_04740</name>
</gene>
<feature type="binding site" evidence="10">
    <location>
        <begin position="198"/>
        <end position="206"/>
    </location>
    <ligand>
        <name>GTP</name>
        <dbReference type="ChEBI" id="CHEBI:37565"/>
    </ligand>
</feature>
<feature type="binding site" evidence="10">
    <location>
        <position position="284"/>
    </location>
    <ligand>
        <name>Zn(2+)</name>
        <dbReference type="ChEBI" id="CHEBI:29105"/>
    </ligand>
</feature>
<dbReference type="PROSITE" id="PS50936">
    <property type="entry name" value="ENGC_GTPASE"/>
    <property type="match status" value="1"/>
</dbReference>
<keyword evidence="9 10" id="KW-0342">GTP-binding</keyword>
<dbReference type="GO" id="GO:0005525">
    <property type="term" value="F:GTP binding"/>
    <property type="evidence" value="ECO:0007669"/>
    <property type="project" value="UniProtKB-UniRule"/>
</dbReference>
<keyword evidence="6 10" id="KW-0378">Hydrolase</keyword>
<evidence type="ECO:0000256" key="3">
    <source>
        <dbReference type="ARBA" id="ARBA00022723"/>
    </source>
</evidence>
<keyword evidence="3 10" id="KW-0479">Metal-binding</keyword>
<dbReference type="InterPro" id="IPR010914">
    <property type="entry name" value="RsgA_GTPase_dom"/>
</dbReference>
<dbReference type="Proteomes" id="UP000268652">
    <property type="component" value="Unassembled WGS sequence"/>
</dbReference>
<dbReference type="EMBL" id="RBDX01000002">
    <property type="protein sequence ID" value="RKN12184.1"/>
    <property type="molecule type" value="Genomic_DNA"/>
</dbReference>
<evidence type="ECO:0000256" key="4">
    <source>
        <dbReference type="ARBA" id="ARBA00022730"/>
    </source>
</evidence>
<comment type="function">
    <text evidence="10">One of several proteins that assist in the late maturation steps of the functional core of the 30S ribosomal subunit. Helps release RbfA from mature subunits. May play a role in the assembly of ribosomal proteins into the subunit. Circularly permuted GTPase that catalyzes slow GTP hydrolysis, GTPase activity is stimulated by the 30S ribosomal subunit.</text>
</comment>
<evidence type="ECO:0000256" key="8">
    <source>
        <dbReference type="ARBA" id="ARBA00022884"/>
    </source>
</evidence>
<dbReference type="HAMAP" id="MF_01820">
    <property type="entry name" value="GTPase_RsgA"/>
    <property type="match status" value="1"/>
</dbReference>
<dbReference type="Gene3D" id="3.40.50.300">
    <property type="entry name" value="P-loop containing nucleotide triphosphate hydrolases"/>
    <property type="match status" value="1"/>
</dbReference>
<dbReference type="AlphaFoldDB" id="A0A3A9WRL9"/>
<name>A0A3A9WRL9_9ACTN</name>
<dbReference type="CDD" id="cd01854">
    <property type="entry name" value="YjeQ_EngC"/>
    <property type="match status" value="1"/>
</dbReference>
<dbReference type="EC" id="3.6.1.-" evidence="10"/>
<dbReference type="GO" id="GO:0003924">
    <property type="term" value="F:GTPase activity"/>
    <property type="evidence" value="ECO:0007669"/>
    <property type="project" value="UniProtKB-UniRule"/>
</dbReference>
<dbReference type="Gene3D" id="1.10.40.50">
    <property type="entry name" value="Probable gtpase engc, domain 3"/>
    <property type="match status" value="1"/>
</dbReference>
<dbReference type="GO" id="GO:0042274">
    <property type="term" value="P:ribosomal small subunit biogenesis"/>
    <property type="evidence" value="ECO:0007669"/>
    <property type="project" value="UniProtKB-UniRule"/>
</dbReference>
<dbReference type="NCBIfam" id="TIGR00157">
    <property type="entry name" value="ribosome small subunit-dependent GTPase A"/>
    <property type="match status" value="1"/>
</dbReference>
<dbReference type="Proteomes" id="UP000275024">
    <property type="component" value="Unassembled WGS sequence"/>
</dbReference>
<evidence type="ECO:0000313" key="16">
    <source>
        <dbReference type="Proteomes" id="UP000275024"/>
    </source>
</evidence>
<comment type="similarity">
    <text evidence="10">Belongs to the TRAFAC class YlqF/YawG GTPase family. RsgA subfamily.</text>
</comment>
<evidence type="ECO:0000256" key="5">
    <source>
        <dbReference type="ARBA" id="ARBA00022741"/>
    </source>
</evidence>
<evidence type="ECO:0000313" key="14">
    <source>
        <dbReference type="EMBL" id="RKN25763.1"/>
    </source>
</evidence>
<dbReference type="PANTHER" id="PTHR32120">
    <property type="entry name" value="SMALL RIBOSOMAL SUBUNIT BIOGENESIS GTPASE RSGA"/>
    <property type="match status" value="1"/>
</dbReference>
<keyword evidence="2 10" id="KW-0690">Ribosome biogenesis</keyword>